<proteinExistence type="predicted"/>
<sequence length="172" mass="19060">MTTMLNTAALLNHLTLRPARASDEPFLARLYRLARPDLLLIDGEDELIRTVQAQQYQVLLQGAGNGYDNAMHFVVERAGGAIGAAMVDFGHSEVRLIYFALLPETRGRGLGAEVIKGLQRAAWQVRAPLTTVVWHSNPGARRLYLRMGFQPVEQGAMADKLQWLPERDPAIG</sequence>
<evidence type="ECO:0000259" key="1">
    <source>
        <dbReference type="PROSITE" id="PS51186"/>
    </source>
</evidence>
<comment type="caution">
    <text evidence="2">The sequence shown here is derived from an EMBL/GenBank/DDBJ whole genome shotgun (WGS) entry which is preliminary data.</text>
</comment>
<dbReference type="InterPro" id="IPR016181">
    <property type="entry name" value="Acyl_CoA_acyltransferase"/>
</dbReference>
<dbReference type="RefSeq" id="WP_133681610.1">
    <property type="nucleotide sequence ID" value="NZ_SNZP01000009.1"/>
</dbReference>
<gene>
    <name evidence="2" type="ORF">DFP86_109137</name>
</gene>
<dbReference type="OrthoDB" id="5525374at2"/>
<keyword evidence="2" id="KW-0687">Ribonucleoprotein</keyword>
<evidence type="ECO:0000313" key="2">
    <source>
        <dbReference type="EMBL" id="TDR77890.1"/>
    </source>
</evidence>
<dbReference type="Gene3D" id="3.40.630.30">
    <property type="match status" value="1"/>
</dbReference>
<accession>A0A4R7B4W3</accession>
<dbReference type="Pfam" id="PF13508">
    <property type="entry name" value="Acetyltransf_7"/>
    <property type="match status" value="1"/>
</dbReference>
<protein>
    <submittedName>
        <fullName evidence="2">Ribosomal protein S18 acetylase RimI-like enzyme</fullName>
    </submittedName>
</protein>
<keyword evidence="3" id="KW-1185">Reference proteome</keyword>
<name>A0A4R7B4W3_9NEIS</name>
<evidence type="ECO:0000313" key="3">
    <source>
        <dbReference type="Proteomes" id="UP000295611"/>
    </source>
</evidence>
<reference evidence="2 3" key="1">
    <citation type="submission" date="2019-03" db="EMBL/GenBank/DDBJ databases">
        <title>Genomic Encyclopedia of Type Strains, Phase III (KMG-III): the genomes of soil and plant-associated and newly described type strains.</title>
        <authorList>
            <person name="Whitman W."/>
        </authorList>
    </citation>
    <scope>NUCLEOTIDE SEQUENCE [LARGE SCALE GENOMIC DNA]</scope>
    <source>
        <strain evidence="2 3">CECT 8976</strain>
    </source>
</reference>
<dbReference type="PROSITE" id="PS51186">
    <property type="entry name" value="GNAT"/>
    <property type="match status" value="1"/>
</dbReference>
<feature type="domain" description="N-acetyltransferase" evidence="1">
    <location>
        <begin position="14"/>
        <end position="171"/>
    </location>
</feature>
<dbReference type="SUPFAM" id="SSF55729">
    <property type="entry name" value="Acyl-CoA N-acyltransferases (Nat)"/>
    <property type="match status" value="1"/>
</dbReference>
<keyword evidence="2" id="KW-0689">Ribosomal protein</keyword>
<dbReference type="GO" id="GO:0016747">
    <property type="term" value="F:acyltransferase activity, transferring groups other than amino-acyl groups"/>
    <property type="evidence" value="ECO:0007669"/>
    <property type="project" value="InterPro"/>
</dbReference>
<dbReference type="AlphaFoldDB" id="A0A4R7B4W3"/>
<dbReference type="GO" id="GO:0005840">
    <property type="term" value="C:ribosome"/>
    <property type="evidence" value="ECO:0007669"/>
    <property type="project" value="UniProtKB-KW"/>
</dbReference>
<organism evidence="2 3">
    <name type="scientific">Paludibacterium purpuratum</name>
    <dbReference type="NCBI Taxonomy" id="1144873"/>
    <lineage>
        <taxon>Bacteria</taxon>
        <taxon>Pseudomonadati</taxon>
        <taxon>Pseudomonadota</taxon>
        <taxon>Betaproteobacteria</taxon>
        <taxon>Neisseriales</taxon>
        <taxon>Chromobacteriaceae</taxon>
        <taxon>Paludibacterium</taxon>
    </lineage>
</organism>
<dbReference type="InterPro" id="IPR000182">
    <property type="entry name" value="GNAT_dom"/>
</dbReference>
<dbReference type="Proteomes" id="UP000295611">
    <property type="component" value="Unassembled WGS sequence"/>
</dbReference>
<dbReference type="EMBL" id="SNZP01000009">
    <property type="protein sequence ID" value="TDR77890.1"/>
    <property type="molecule type" value="Genomic_DNA"/>
</dbReference>